<evidence type="ECO:0000313" key="3">
    <source>
        <dbReference type="Proteomes" id="UP000012589"/>
    </source>
</evidence>
<keyword evidence="3" id="KW-1185">Reference proteome</keyword>
<sequence length="282" mass="32085">MELQYLGTAAAEGWPALFCSCDICKRARRTGGKELRTRTQALLDETILIDFPPDTYTHALQYTLQLGKLRHLLVTHSHMDHFFPVELIHRHEHFGHGAQGMLHVYGNEAVEKAFYDAVLIDRFRVHPLDDAVRFVTVKPFEDFMADGYHIIPVPADHDPREVCLIYIIEKDGTCMLYGHDTGMNLSKEAWECIFSHSYDLVSLDATMGTKQINGYHMGLADDLAFVKLLEEHGCVGQHTVKVINHFSHNGEMSHEQLDAFAKEHGMLAAYDGMKVRFENEQS</sequence>
<dbReference type="HOGENOM" id="CLU_044538_4_0_9"/>
<protein>
    <recommendedName>
        <fullName evidence="1">Metallo-beta-lactamase domain-containing protein</fullName>
    </recommendedName>
</protein>
<dbReference type="EMBL" id="AQFT01000015">
    <property type="protein sequence ID" value="EMZ37030.1"/>
    <property type="molecule type" value="Genomic_DNA"/>
</dbReference>
<dbReference type="Pfam" id="PF12706">
    <property type="entry name" value="Lactamase_B_2"/>
    <property type="match status" value="1"/>
</dbReference>
<dbReference type="eggNOG" id="COG1235">
    <property type="taxonomic scope" value="Bacteria"/>
</dbReference>
<proteinExistence type="predicted"/>
<dbReference type="AlphaFoldDB" id="N2BF66"/>
<dbReference type="PANTHER" id="PTHR42663">
    <property type="entry name" value="HYDROLASE C777.06C-RELATED-RELATED"/>
    <property type="match status" value="1"/>
</dbReference>
<name>N2BF66_9FIRM</name>
<dbReference type="Gene3D" id="3.60.15.10">
    <property type="entry name" value="Ribonuclease Z/Hydroxyacylglutathione hydrolase-like"/>
    <property type="match status" value="1"/>
</dbReference>
<evidence type="ECO:0000259" key="1">
    <source>
        <dbReference type="Pfam" id="PF12706"/>
    </source>
</evidence>
<comment type="caution">
    <text evidence="2">The sequence shown here is derived from an EMBL/GenBank/DDBJ whole genome shotgun (WGS) entry which is preliminary data.</text>
</comment>
<reference evidence="2 3" key="1">
    <citation type="journal article" date="2014" name="Genome Announc.">
        <title>Draft genome sequences of the altered schaedler flora, a defined bacterial community from gnotobiotic mice.</title>
        <authorList>
            <person name="Wannemuehler M.J."/>
            <person name="Overstreet A.M."/>
            <person name="Ward D.V."/>
            <person name="Phillips G.J."/>
        </authorList>
    </citation>
    <scope>NUCLEOTIDE SEQUENCE [LARGE SCALE GENOMIC DNA]</scope>
    <source>
        <strain evidence="2 3">ASF492</strain>
    </source>
</reference>
<evidence type="ECO:0000313" key="2">
    <source>
        <dbReference type="EMBL" id="EMZ37030.1"/>
    </source>
</evidence>
<dbReference type="PANTHER" id="PTHR42663:SF6">
    <property type="entry name" value="HYDROLASE C777.06C-RELATED"/>
    <property type="match status" value="1"/>
</dbReference>
<dbReference type="InterPro" id="IPR001279">
    <property type="entry name" value="Metallo-B-lactamas"/>
</dbReference>
<gene>
    <name evidence="2" type="ORF">C823_00518</name>
</gene>
<dbReference type="STRING" id="1235802.C823_00518"/>
<organism evidence="2 3">
    <name type="scientific">Eubacterium plexicaudatum ASF492</name>
    <dbReference type="NCBI Taxonomy" id="1235802"/>
    <lineage>
        <taxon>Bacteria</taxon>
        <taxon>Bacillati</taxon>
        <taxon>Bacillota</taxon>
        <taxon>Clostridia</taxon>
        <taxon>Eubacteriales</taxon>
        <taxon>Eubacteriaceae</taxon>
        <taxon>Eubacterium</taxon>
    </lineage>
</organism>
<dbReference type="Proteomes" id="UP000012589">
    <property type="component" value="Unassembled WGS sequence"/>
</dbReference>
<feature type="domain" description="Metallo-beta-lactamase" evidence="1">
    <location>
        <begin position="46"/>
        <end position="232"/>
    </location>
</feature>
<dbReference type="InterPro" id="IPR036866">
    <property type="entry name" value="RibonucZ/Hydroxyglut_hydro"/>
</dbReference>
<dbReference type="SUPFAM" id="SSF56281">
    <property type="entry name" value="Metallo-hydrolase/oxidoreductase"/>
    <property type="match status" value="1"/>
</dbReference>
<dbReference type="PATRIC" id="fig|1235802.3.peg.544"/>
<accession>N2BF66</accession>
<dbReference type="OrthoDB" id="9781189at2"/>